<dbReference type="InterPro" id="IPR045538">
    <property type="entry name" value="CIS_TMP"/>
</dbReference>
<dbReference type="OrthoDB" id="499748at2"/>
<dbReference type="EMBL" id="CP001661">
    <property type="protein sequence ID" value="ACT17727.1"/>
    <property type="molecule type" value="Genomic_DNA"/>
</dbReference>
<dbReference type="STRING" id="443144.GM21_1672"/>
<dbReference type="HOGENOM" id="CLU_032286_0_0_7"/>
<protein>
    <submittedName>
        <fullName evidence="1">Uncharacterized protein</fullName>
    </submittedName>
</protein>
<proteinExistence type="predicted"/>
<name>C6E5W8_GEOSM</name>
<organism evidence="1">
    <name type="scientific">Geobacter sp. (strain M21)</name>
    <dbReference type="NCBI Taxonomy" id="443144"/>
    <lineage>
        <taxon>Bacteria</taxon>
        <taxon>Pseudomonadati</taxon>
        <taxon>Thermodesulfobacteriota</taxon>
        <taxon>Desulfuromonadia</taxon>
        <taxon>Geobacterales</taxon>
        <taxon>Geobacteraceae</taxon>
        <taxon>Geobacter</taxon>
    </lineage>
</organism>
<dbReference type="AlphaFoldDB" id="C6E5W8"/>
<sequence length="472" mass="51894">MTHIVRQQILDVEFHGAETDAAALQRRLQRLCYDHLIPIIGDALDRHSPPGRHLYLERLELDLGAMPLERLELDLAGSVALALERSLREETAAQAGDCVSVTLQQGSAEAFLQFLETGMLPWWFRLPAGMNLEQVLLELLGSKKRSESGSDKVATALPRILAPPLVRRRLLLQFSQNFLSTLLALVSPQGWEAVNAAFLKLDGLAIPTAAGNIAETLWEEAFTAVARGNALYERDLATAVWLSLPPDAQKSAAPQWEELWPGISAPPPGGVAGPTVPASGKRNEVLNHEPASTGTHADLRLSPQSEAQAGIYLDNAGLVLLNPFLPQLFRALQVARDDRLLQPERALALLHFLATGSDVAPEYQLMLAKILCGIDLRTPVPSRQELAEAERNECNDLLEAAIRHWEALGNCSVDALRGTFLLRPGKLTLLGDGDWLLQVEASGCDILLDRLPWGISMVKLPWMDRMLRVEWL</sequence>
<reference evidence="1" key="1">
    <citation type="submission" date="2009-07" db="EMBL/GenBank/DDBJ databases">
        <title>Complete sequence of Geobacter sp. M21.</title>
        <authorList>
            <consortium name="US DOE Joint Genome Institute"/>
            <person name="Lucas S."/>
            <person name="Copeland A."/>
            <person name="Lapidus A."/>
            <person name="Glavina del Rio T."/>
            <person name="Dalin E."/>
            <person name="Tice H."/>
            <person name="Bruce D."/>
            <person name="Goodwin L."/>
            <person name="Pitluck S."/>
            <person name="Saunders E."/>
            <person name="Brettin T."/>
            <person name="Detter J.C."/>
            <person name="Han C."/>
            <person name="Larimer F."/>
            <person name="Land M."/>
            <person name="Hauser L."/>
            <person name="Kyrpides N."/>
            <person name="Ovchinnikova G."/>
            <person name="Lovley D."/>
        </authorList>
    </citation>
    <scope>NUCLEOTIDE SEQUENCE [LARGE SCALE GENOMIC DNA]</scope>
    <source>
        <strain evidence="1">M21</strain>
    </source>
</reference>
<evidence type="ECO:0000313" key="1">
    <source>
        <dbReference type="EMBL" id="ACT17727.1"/>
    </source>
</evidence>
<dbReference type="eggNOG" id="COG4942">
    <property type="taxonomic scope" value="Bacteria"/>
</dbReference>
<dbReference type="KEGG" id="gem:GM21_1672"/>
<gene>
    <name evidence="1" type="ordered locus">GM21_1672</name>
</gene>
<dbReference type="Pfam" id="PF19268">
    <property type="entry name" value="CIS_TMP"/>
    <property type="match status" value="1"/>
</dbReference>
<accession>C6E5W8</accession>